<gene>
    <name evidence="1" type="ORF">SAMN05444169_7961</name>
</gene>
<dbReference type="PROSITE" id="PS51257">
    <property type="entry name" value="PROKAR_LIPOPROTEIN"/>
    <property type="match status" value="1"/>
</dbReference>
<evidence type="ECO:0000313" key="2">
    <source>
        <dbReference type="Proteomes" id="UP000190675"/>
    </source>
</evidence>
<dbReference type="OrthoDB" id="8230055at2"/>
<name>A0A1M5TSM2_9BRAD</name>
<dbReference type="Proteomes" id="UP000190675">
    <property type="component" value="Chromosome I"/>
</dbReference>
<dbReference type="RefSeq" id="WP_079571210.1">
    <property type="nucleotide sequence ID" value="NZ_LT670818.1"/>
</dbReference>
<evidence type="ECO:0000313" key="1">
    <source>
        <dbReference type="EMBL" id="SHH53782.1"/>
    </source>
</evidence>
<accession>A0A1M5TSM2</accession>
<dbReference type="EMBL" id="LT670818">
    <property type="protein sequence ID" value="SHH53782.1"/>
    <property type="molecule type" value="Genomic_DNA"/>
</dbReference>
<reference evidence="1 2" key="1">
    <citation type="submission" date="2016-11" db="EMBL/GenBank/DDBJ databases">
        <authorList>
            <person name="Jaros S."/>
            <person name="Januszkiewicz K."/>
            <person name="Wedrychowicz H."/>
        </authorList>
    </citation>
    <scope>NUCLEOTIDE SEQUENCE [LARGE SCALE GENOMIC DNA]</scope>
    <source>
        <strain evidence="1 2">GAS242</strain>
    </source>
</reference>
<proteinExistence type="predicted"/>
<protein>
    <submittedName>
        <fullName evidence="1">Uncharacterized protein</fullName>
    </submittedName>
</protein>
<dbReference type="AlphaFoldDB" id="A0A1M5TSM2"/>
<organism evidence="1 2">
    <name type="scientific">Bradyrhizobium erythrophlei</name>
    <dbReference type="NCBI Taxonomy" id="1437360"/>
    <lineage>
        <taxon>Bacteria</taxon>
        <taxon>Pseudomonadati</taxon>
        <taxon>Pseudomonadota</taxon>
        <taxon>Alphaproteobacteria</taxon>
        <taxon>Hyphomicrobiales</taxon>
        <taxon>Nitrobacteraceae</taxon>
        <taxon>Bradyrhizobium</taxon>
    </lineage>
</organism>
<sequence length="118" mass="13142">MKRIVFGLILSLVVACVVGGVRARDLDGRYANSPLKPWFDHLASGKGLCCSMADGESVADPDWESKDGHYRVRLENSWVDVPDDAVITEPNRAGRTMVWPIRFDNQISIRCFMPGSMT</sequence>